<evidence type="ECO:0000256" key="6">
    <source>
        <dbReference type="ARBA" id="ARBA00023136"/>
    </source>
</evidence>
<keyword evidence="3" id="KW-0813">Transport</keyword>
<keyword evidence="10" id="KW-1185">Reference proteome</keyword>
<feature type="signal peptide" evidence="8">
    <location>
        <begin position="1"/>
        <end position="23"/>
    </location>
</feature>
<dbReference type="Proteomes" id="UP000190423">
    <property type="component" value="Unassembled WGS sequence"/>
</dbReference>
<keyword evidence="4" id="KW-1134">Transmembrane beta strand</keyword>
<feature type="chain" id="PRO_5010552222" evidence="8">
    <location>
        <begin position="24"/>
        <end position="428"/>
    </location>
</feature>
<dbReference type="InterPro" id="IPR051906">
    <property type="entry name" value="TolC-like"/>
</dbReference>
<gene>
    <name evidence="9" type="ORF">SAMN02745149_00690</name>
</gene>
<dbReference type="Pfam" id="PF02321">
    <property type="entry name" value="OEP"/>
    <property type="match status" value="1"/>
</dbReference>
<protein>
    <submittedName>
        <fullName evidence="9">Outer membrane protein TolC</fullName>
    </submittedName>
</protein>
<name>A0A1T4JPM8_TREPO</name>
<reference evidence="9 10" key="1">
    <citation type="submission" date="2017-02" db="EMBL/GenBank/DDBJ databases">
        <authorList>
            <person name="Peterson S.W."/>
        </authorList>
    </citation>
    <scope>NUCLEOTIDE SEQUENCE [LARGE SCALE GENOMIC DNA]</scope>
    <source>
        <strain evidence="9 10">ATCC BAA-908</strain>
    </source>
</reference>
<comment type="subcellular location">
    <subcellularLocation>
        <location evidence="1">Cell outer membrane</location>
    </subcellularLocation>
</comment>
<comment type="similarity">
    <text evidence="2">Belongs to the outer membrane factor (OMF) (TC 1.B.17) family.</text>
</comment>
<keyword evidence="8" id="KW-0732">Signal</keyword>
<dbReference type="InterPro" id="IPR003423">
    <property type="entry name" value="OMP_efflux"/>
</dbReference>
<keyword evidence="5" id="KW-0812">Transmembrane</keyword>
<evidence type="ECO:0000313" key="9">
    <source>
        <dbReference type="EMBL" id="SJZ32140.1"/>
    </source>
</evidence>
<evidence type="ECO:0000256" key="2">
    <source>
        <dbReference type="ARBA" id="ARBA00007613"/>
    </source>
</evidence>
<dbReference type="EMBL" id="FUWG01000004">
    <property type="protein sequence ID" value="SJZ32140.1"/>
    <property type="molecule type" value="Genomic_DNA"/>
</dbReference>
<evidence type="ECO:0000256" key="7">
    <source>
        <dbReference type="ARBA" id="ARBA00023237"/>
    </source>
</evidence>
<dbReference type="SUPFAM" id="SSF56954">
    <property type="entry name" value="Outer membrane efflux proteins (OEP)"/>
    <property type="match status" value="1"/>
</dbReference>
<evidence type="ECO:0000313" key="10">
    <source>
        <dbReference type="Proteomes" id="UP000190423"/>
    </source>
</evidence>
<dbReference type="AlphaFoldDB" id="A0A1T4JPM8"/>
<evidence type="ECO:0000256" key="3">
    <source>
        <dbReference type="ARBA" id="ARBA00022448"/>
    </source>
</evidence>
<dbReference type="RefSeq" id="WP_159446146.1">
    <property type="nucleotide sequence ID" value="NZ_FUWG01000004.1"/>
</dbReference>
<keyword evidence="6" id="KW-0472">Membrane</keyword>
<proteinExistence type="inferred from homology"/>
<keyword evidence="7" id="KW-0998">Cell outer membrane</keyword>
<accession>A0A1T4JPM8</accession>
<dbReference type="GO" id="GO:1990281">
    <property type="term" value="C:efflux pump complex"/>
    <property type="evidence" value="ECO:0007669"/>
    <property type="project" value="TreeGrafter"/>
</dbReference>
<dbReference type="Gene3D" id="1.20.1600.10">
    <property type="entry name" value="Outer membrane efflux proteins (OEP)"/>
    <property type="match status" value="1"/>
</dbReference>
<evidence type="ECO:0000256" key="1">
    <source>
        <dbReference type="ARBA" id="ARBA00004442"/>
    </source>
</evidence>
<dbReference type="STRING" id="261392.SAMN02745149_00690"/>
<dbReference type="GO" id="GO:0009279">
    <property type="term" value="C:cell outer membrane"/>
    <property type="evidence" value="ECO:0007669"/>
    <property type="project" value="UniProtKB-SubCell"/>
</dbReference>
<dbReference type="OrthoDB" id="367021at2"/>
<evidence type="ECO:0000256" key="5">
    <source>
        <dbReference type="ARBA" id="ARBA00022692"/>
    </source>
</evidence>
<organism evidence="9 10">
    <name type="scientific">Treponema porcinum</name>
    <dbReference type="NCBI Taxonomy" id="261392"/>
    <lineage>
        <taxon>Bacteria</taxon>
        <taxon>Pseudomonadati</taxon>
        <taxon>Spirochaetota</taxon>
        <taxon>Spirochaetia</taxon>
        <taxon>Spirochaetales</taxon>
        <taxon>Treponemataceae</taxon>
        <taxon>Treponema</taxon>
    </lineage>
</organism>
<dbReference type="PANTHER" id="PTHR30026">
    <property type="entry name" value="OUTER MEMBRANE PROTEIN TOLC"/>
    <property type="match status" value="1"/>
</dbReference>
<dbReference type="PANTHER" id="PTHR30026:SF20">
    <property type="entry name" value="OUTER MEMBRANE PROTEIN TOLC"/>
    <property type="match status" value="1"/>
</dbReference>
<evidence type="ECO:0000256" key="4">
    <source>
        <dbReference type="ARBA" id="ARBA00022452"/>
    </source>
</evidence>
<sequence length="428" mass="47180">MKKLLILQMVLLAFVFTQGYAEAEVEEVKVLTLEDAVRSAAENNVQVKTQALTLNTLEKSNTFSWNSVSPTANVKGSLAEDFDAGTTSLSVTGTLNVALSANLYTQIRAAKLSYERGQMTYEQTCRLIEKEVRTAFYHLLYEQENLALQKKSLDTKLTQYRNNQEKFRNGQISELDVMTSKVSYEQQKPTVEQAETTFTNDIAAFKQVIGIDQRIPVKLEGSLDEVLSITGISFQSLPERNVPAPDIQDAQKAVEIARNGILSQRFSAYAPSITASYQLRKANRSNVDNIATTNSLSVGVTIPLDGYLPWSSSAVNIAAKKNELEAAKLTLENTKTSTAVQTENYLRKINLAIAQAASLKANVELAETTYEMTKTAYNYGKTDFLNLLNANDAVLSANVSLKSQAYSLISTILELEYLLGIPFGTIGK</sequence>
<dbReference type="GO" id="GO:0015562">
    <property type="term" value="F:efflux transmembrane transporter activity"/>
    <property type="evidence" value="ECO:0007669"/>
    <property type="project" value="InterPro"/>
</dbReference>
<evidence type="ECO:0000256" key="8">
    <source>
        <dbReference type="SAM" id="SignalP"/>
    </source>
</evidence>
<dbReference type="GO" id="GO:0015288">
    <property type="term" value="F:porin activity"/>
    <property type="evidence" value="ECO:0007669"/>
    <property type="project" value="TreeGrafter"/>
</dbReference>
<dbReference type="GeneID" id="78316003"/>